<gene>
    <name evidence="1" type="ORF">MENT_LOCUS48755</name>
</gene>
<dbReference type="AlphaFoldDB" id="A0A6V7X8M2"/>
<accession>A0A6V7X8M2</accession>
<protein>
    <submittedName>
        <fullName evidence="1">Uncharacterized protein</fullName>
    </submittedName>
</protein>
<reference evidence="1 2" key="1">
    <citation type="submission" date="2020-08" db="EMBL/GenBank/DDBJ databases">
        <authorList>
            <person name="Koutsovoulos G."/>
            <person name="Danchin GJ E."/>
        </authorList>
    </citation>
    <scope>NUCLEOTIDE SEQUENCE [LARGE SCALE GENOMIC DNA]</scope>
</reference>
<sequence length="178" mass="21789">MKNENFLEFLRTENKDEIKLLKIKKRLEKMFGLARVAILSERFPEIFGNTIELEKIIIKLYKIYFTPKYVVEFKEVNVYKSEWKTLIVLDYFIYMEWERKRLEEILKEIKGSEGFLVKFFLFIFLDEKLKIEIIQNIKEFWKLIQINFWGGDNMLNDIVIKGYKWTDEDFNIEIEVKN</sequence>
<organism evidence="1 2">
    <name type="scientific">Meloidogyne enterolobii</name>
    <name type="common">Root-knot nematode worm</name>
    <name type="synonym">Meloidogyne mayaguensis</name>
    <dbReference type="NCBI Taxonomy" id="390850"/>
    <lineage>
        <taxon>Eukaryota</taxon>
        <taxon>Metazoa</taxon>
        <taxon>Ecdysozoa</taxon>
        <taxon>Nematoda</taxon>
        <taxon>Chromadorea</taxon>
        <taxon>Rhabditida</taxon>
        <taxon>Tylenchina</taxon>
        <taxon>Tylenchomorpha</taxon>
        <taxon>Tylenchoidea</taxon>
        <taxon>Meloidogynidae</taxon>
        <taxon>Meloidogyninae</taxon>
        <taxon>Meloidogyne</taxon>
    </lineage>
</organism>
<dbReference type="EMBL" id="CAJEWN010001234">
    <property type="protein sequence ID" value="CAD2195649.1"/>
    <property type="molecule type" value="Genomic_DNA"/>
</dbReference>
<dbReference type="Proteomes" id="UP000580250">
    <property type="component" value="Unassembled WGS sequence"/>
</dbReference>
<evidence type="ECO:0000313" key="1">
    <source>
        <dbReference type="EMBL" id="CAD2195649.1"/>
    </source>
</evidence>
<comment type="caution">
    <text evidence="1">The sequence shown here is derived from an EMBL/GenBank/DDBJ whole genome shotgun (WGS) entry which is preliminary data.</text>
</comment>
<evidence type="ECO:0000313" key="2">
    <source>
        <dbReference type="Proteomes" id="UP000580250"/>
    </source>
</evidence>
<proteinExistence type="predicted"/>
<name>A0A6V7X8M2_MELEN</name>